<dbReference type="PANTHER" id="PTHR42693">
    <property type="entry name" value="ARYLSULFATASE FAMILY MEMBER"/>
    <property type="match status" value="1"/>
</dbReference>
<evidence type="ECO:0000256" key="8">
    <source>
        <dbReference type="SAM" id="SignalP"/>
    </source>
</evidence>
<keyword evidence="6" id="KW-0106">Calcium</keyword>
<evidence type="ECO:0000259" key="9">
    <source>
        <dbReference type="Pfam" id="PF00884"/>
    </source>
</evidence>
<protein>
    <submittedName>
        <fullName evidence="10">Arylsulfatase A</fullName>
    </submittedName>
</protein>
<dbReference type="GO" id="GO:0004065">
    <property type="term" value="F:arylsulfatase activity"/>
    <property type="evidence" value="ECO:0007669"/>
    <property type="project" value="TreeGrafter"/>
</dbReference>
<dbReference type="GO" id="GO:0046872">
    <property type="term" value="F:metal ion binding"/>
    <property type="evidence" value="ECO:0007669"/>
    <property type="project" value="UniProtKB-KW"/>
</dbReference>
<evidence type="ECO:0000256" key="1">
    <source>
        <dbReference type="ARBA" id="ARBA00001913"/>
    </source>
</evidence>
<dbReference type="OrthoDB" id="103349at2759"/>
<evidence type="ECO:0000313" key="10">
    <source>
        <dbReference type="EMBL" id="KAG0719532.1"/>
    </source>
</evidence>
<dbReference type="AlphaFoldDB" id="A0A8J4Y300"/>
<feature type="signal peptide" evidence="8">
    <location>
        <begin position="1"/>
        <end position="17"/>
    </location>
</feature>
<dbReference type="InterPro" id="IPR017850">
    <property type="entry name" value="Alkaline_phosphatase_core_sf"/>
</dbReference>
<accession>A0A8J4Y300</accession>
<evidence type="ECO:0000256" key="2">
    <source>
        <dbReference type="ARBA" id="ARBA00008779"/>
    </source>
</evidence>
<dbReference type="Pfam" id="PF00884">
    <property type="entry name" value="Sulfatase"/>
    <property type="match status" value="1"/>
</dbReference>
<comment type="cofactor">
    <cofactor evidence="1">
        <name>Ca(2+)</name>
        <dbReference type="ChEBI" id="CHEBI:29108"/>
    </cofactor>
</comment>
<dbReference type="InterPro" id="IPR050738">
    <property type="entry name" value="Sulfatase"/>
</dbReference>
<evidence type="ECO:0000256" key="6">
    <source>
        <dbReference type="ARBA" id="ARBA00022837"/>
    </source>
</evidence>
<dbReference type="InterPro" id="IPR024607">
    <property type="entry name" value="Sulfatase_CS"/>
</dbReference>
<keyword evidence="5" id="KW-0378">Hydrolase</keyword>
<gene>
    <name evidence="10" type="primary">Arsa</name>
    <name evidence="10" type="ORF">GWK47_050272</name>
</gene>
<evidence type="ECO:0000313" key="11">
    <source>
        <dbReference type="Proteomes" id="UP000770661"/>
    </source>
</evidence>
<organism evidence="10 11">
    <name type="scientific">Chionoecetes opilio</name>
    <name type="common">Atlantic snow crab</name>
    <name type="synonym">Cancer opilio</name>
    <dbReference type="NCBI Taxonomy" id="41210"/>
    <lineage>
        <taxon>Eukaryota</taxon>
        <taxon>Metazoa</taxon>
        <taxon>Ecdysozoa</taxon>
        <taxon>Arthropoda</taxon>
        <taxon>Crustacea</taxon>
        <taxon>Multicrustacea</taxon>
        <taxon>Malacostraca</taxon>
        <taxon>Eumalacostraca</taxon>
        <taxon>Eucarida</taxon>
        <taxon>Decapoda</taxon>
        <taxon>Pleocyemata</taxon>
        <taxon>Brachyura</taxon>
        <taxon>Eubrachyura</taxon>
        <taxon>Majoidea</taxon>
        <taxon>Majidae</taxon>
        <taxon>Chionoecetes</taxon>
    </lineage>
</organism>
<dbReference type="PROSITE" id="PS00523">
    <property type="entry name" value="SULFATASE_1"/>
    <property type="match status" value="1"/>
</dbReference>
<dbReference type="Gene3D" id="3.30.1120.10">
    <property type="match status" value="1"/>
</dbReference>
<dbReference type="FunFam" id="3.40.720.10:FF:000023">
    <property type="entry name" value="Arylsulfatase A"/>
    <property type="match status" value="1"/>
</dbReference>
<keyword evidence="3" id="KW-0479">Metal-binding</keyword>
<evidence type="ECO:0000256" key="4">
    <source>
        <dbReference type="ARBA" id="ARBA00022729"/>
    </source>
</evidence>
<dbReference type="Proteomes" id="UP000770661">
    <property type="component" value="Unassembled WGS sequence"/>
</dbReference>
<evidence type="ECO:0000256" key="7">
    <source>
        <dbReference type="ARBA" id="ARBA00023180"/>
    </source>
</evidence>
<dbReference type="Gene3D" id="3.40.720.10">
    <property type="entry name" value="Alkaline Phosphatase, subunit A"/>
    <property type="match status" value="1"/>
</dbReference>
<keyword evidence="7" id="KW-0325">Glycoprotein</keyword>
<sequence length="549" mass="61167">MRGLLYLCLLLVTRCECEVVKQKIRLDNEVLKRSIIERTEETEDDSTPPPPSPNIVVLLADDLGYGDLSFSGHPTSRTPEIDKLARESLFFTHHYVTSPICSPSRASLLTGRLQVRNGIYPWTFNPMNFLGLPRNETTIATLLKDKGYHTMMTGKWHLGVGRQGEYLPIHHGFDHYLGLPYSHNMCSCPTCFPGRPCHENCTSTSVSCPLYSNGTIVEQPVDLFTLTSRLVKTAVTFIADAAASRKPFFLYFPFLHVHDPQFSSEKFVGKSLRGTIGNSLYELDWAVGQVVEALRQHHLLSSTLIWFSSDNGPSLTMHEQGGCAGLLRCGKGTTWDGGVRVPLFVHWPLRISPGRSDGLVSALDLLPTVASLTGLNISNLTLDGVDISPLLWDPLVVSPRKYMAIYPVDPNSTIGPLAVTNGTYKAHFYTQGSYLSDDDNYDPLCPESHPLTKHNPPLLFNVHHDPGERYDLSADPKYSDLLRDFTAWRKNHMKNMIWDIPRATPLDSRAQPCCTSTSCEPFPKCCDCPASAPHRSTPNSNDIHSLLFL</sequence>
<keyword evidence="4 8" id="KW-0732">Signal</keyword>
<proteinExistence type="inferred from homology"/>
<comment type="similarity">
    <text evidence="2">Belongs to the sulfatase family.</text>
</comment>
<feature type="chain" id="PRO_5035325022" evidence="8">
    <location>
        <begin position="18"/>
        <end position="549"/>
    </location>
</feature>
<comment type="caution">
    <text evidence="10">The sequence shown here is derived from an EMBL/GenBank/DDBJ whole genome shotgun (WGS) entry which is preliminary data.</text>
</comment>
<dbReference type="PANTHER" id="PTHR42693:SF11">
    <property type="entry name" value="ARYLSULFATASE A"/>
    <property type="match status" value="1"/>
</dbReference>
<keyword evidence="11" id="KW-1185">Reference proteome</keyword>
<reference evidence="10" key="1">
    <citation type="submission" date="2020-07" db="EMBL/GenBank/DDBJ databases">
        <title>The High-quality genome of the commercially important snow crab, Chionoecetes opilio.</title>
        <authorList>
            <person name="Jeong J.-H."/>
            <person name="Ryu S."/>
        </authorList>
    </citation>
    <scope>NUCLEOTIDE SEQUENCE</scope>
    <source>
        <strain evidence="10">MADBK_172401_WGS</strain>
        <tissue evidence="10">Digestive gland</tissue>
    </source>
</reference>
<evidence type="ECO:0000256" key="5">
    <source>
        <dbReference type="ARBA" id="ARBA00022801"/>
    </source>
</evidence>
<dbReference type="Pfam" id="PF14707">
    <property type="entry name" value="Sulfatase_C"/>
    <property type="match status" value="1"/>
</dbReference>
<evidence type="ECO:0000256" key="3">
    <source>
        <dbReference type="ARBA" id="ARBA00022723"/>
    </source>
</evidence>
<feature type="domain" description="Sulfatase N-terminal" evidence="9">
    <location>
        <begin position="53"/>
        <end position="374"/>
    </location>
</feature>
<dbReference type="EMBL" id="JACEEZ010014382">
    <property type="protein sequence ID" value="KAG0719532.1"/>
    <property type="molecule type" value="Genomic_DNA"/>
</dbReference>
<dbReference type="SUPFAM" id="SSF53649">
    <property type="entry name" value="Alkaline phosphatase-like"/>
    <property type="match status" value="1"/>
</dbReference>
<dbReference type="InterPro" id="IPR000917">
    <property type="entry name" value="Sulfatase_N"/>
</dbReference>
<name>A0A8J4Y300_CHIOP</name>